<keyword evidence="1" id="KW-0732">Signal</keyword>
<evidence type="ECO:0000256" key="1">
    <source>
        <dbReference type="SAM" id="SignalP"/>
    </source>
</evidence>
<dbReference type="EMBL" id="VDES01000003">
    <property type="protein sequence ID" value="MBA1375953.1"/>
    <property type="molecule type" value="Genomic_DNA"/>
</dbReference>
<accession>A0A7V8UAI8</accession>
<organism evidence="2 3">
    <name type="scientific">Sphingomonas ursincola</name>
    <dbReference type="NCBI Taxonomy" id="56361"/>
    <lineage>
        <taxon>Bacteria</taxon>
        <taxon>Pseudomonadati</taxon>
        <taxon>Pseudomonadota</taxon>
        <taxon>Alphaproteobacteria</taxon>
        <taxon>Sphingomonadales</taxon>
        <taxon>Sphingomonadaceae</taxon>
        <taxon>Sphingomonas</taxon>
    </lineage>
</organism>
<feature type="chain" id="PRO_5030851861" evidence="1">
    <location>
        <begin position="29"/>
        <end position="184"/>
    </location>
</feature>
<dbReference type="Proteomes" id="UP000589292">
    <property type="component" value="Unassembled WGS sequence"/>
</dbReference>
<protein>
    <submittedName>
        <fullName evidence="2">Uncharacterized protein</fullName>
    </submittedName>
</protein>
<dbReference type="RefSeq" id="WP_181268351.1">
    <property type="nucleotide sequence ID" value="NZ_BAAAGB010000001.1"/>
</dbReference>
<reference evidence="2 3" key="1">
    <citation type="journal article" date="1994" name="Int. J. Syst. Bacteriol.">
        <title>Phylogenetic positions of novel aerobic, bacteriochlorophyll a-containing bacteria and description of Roseococcus thiosulfatophilus gen. nov., sp. nov., Erythromicrobium ramosum gen. nov., sp. nov., and Erythrobacter litoralis sp. nov.</title>
        <authorList>
            <person name="Yurkov V."/>
            <person name="Stackebrandt E."/>
            <person name="Holmes A."/>
            <person name="Fuerst J.A."/>
            <person name="Hugenholtz P."/>
            <person name="Golecki J."/>
            <person name="Gad'on N."/>
            <person name="Gorlenko V.M."/>
            <person name="Kompantseva E.I."/>
            <person name="Drews G."/>
        </authorList>
    </citation>
    <scope>NUCLEOTIDE SEQUENCE [LARGE SCALE GENOMIC DNA]</scope>
    <source>
        <strain evidence="2 3">KR-99</strain>
    </source>
</reference>
<name>A0A7V8UAI8_9SPHN</name>
<keyword evidence="3" id="KW-1185">Reference proteome</keyword>
<comment type="caution">
    <text evidence="2">The sequence shown here is derived from an EMBL/GenBank/DDBJ whole genome shotgun (WGS) entry which is preliminary data.</text>
</comment>
<sequence length="184" mass="19525">MTRLLRRMMPSLTALAVVGTLASQTAHAAQAAKCLTPAEAQSVAISALPDALTSAQKACAPHLPARSALRSASTRITQVYRPAADRAWPQAGRAFLSAFELPLPEGTSPDVVRPLLLATISALVEQEIKPEDCGTIDEFYSALEPLPPENVGKLLVAFLKLGENDKKPGQAKSNPFTICEGPKQ</sequence>
<gene>
    <name evidence="2" type="ORF">FG486_16540</name>
</gene>
<evidence type="ECO:0000313" key="2">
    <source>
        <dbReference type="EMBL" id="MBA1375953.1"/>
    </source>
</evidence>
<evidence type="ECO:0000313" key="3">
    <source>
        <dbReference type="Proteomes" id="UP000589292"/>
    </source>
</evidence>
<feature type="signal peptide" evidence="1">
    <location>
        <begin position="1"/>
        <end position="28"/>
    </location>
</feature>
<proteinExistence type="predicted"/>
<dbReference type="AlphaFoldDB" id="A0A7V8UAI8"/>